<dbReference type="PANTHER" id="PTHR14187:SF5">
    <property type="entry name" value="HEAT SHOCK 70 KDA PROTEIN 12A"/>
    <property type="match status" value="1"/>
</dbReference>
<dbReference type="Proteomes" id="UP000799324">
    <property type="component" value="Unassembled WGS sequence"/>
</dbReference>
<dbReference type="Gene3D" id="3.90.640.10">
    <property type="entry name" value="Actin, Chain A, domain 4"/>
    <property type="match status" value="1"/>
</dbReference>
<protein>
    <recommendedName>
        <fullName evidence="3">Actin-like ATPase domain-containing protein</fullName>
    </recommendedName>
</protein>
<evidence type="ECO:0000313" key="2">
    <source>
        <dbReference type="Proteomes" id="UP000799324"/>
    </source>
</evidence>
<evidence type="ECO:0000313" key="1">
    <source>
        <dbReference type="EMBL" id="KAF2658712.1"/>
    </source>
</evidence>
<accession>A0A6A6TG52</accession>
<organism evidence="1 2">
    <name type="scientific">Lophiostoma macrostomum CBS 122681</name>
    <dbReference type="NCBI Taxonomy" id="1314788"/>
    <lineage>
        <taxon>Eukaryota</taxon>
        <taxon>Fungi</taxon>
        <taxon>Dikarya</taxon>
        <taxon>Ascomycota</taxon>
        <taxon>Pezizomycotina</taxon>
        <taxon>Dothideomycetes</taxon>
        <taxon>Pleosporomycetidae</taxon>
        <taxon>Pleosporales</taxon>
        <taxon>Lophiostomataceae</taxon>
        <taxon>Lophiostoma</taxon>
    </lineage>
</organism>
<dbReference type="AlphaFoldDB" id="A0A6A6TG52"/>
<reference evidence="1" key="1">
    <citation type="journal article" date="2020" name="Stud. Mycol.">
        <title>101 Dothideomycetes genomes: a test case for predicting lifestyles and emergence of pathogens.</title>
        <authorList>
            <person name="Haridas S."/>
            <person name="Albert R."/>
            <person name="Binder M."/>
            <person name="Bloem J."/>
            <person name="Labutti K."/>
            <person name="Salamov A."/>
            <person name="Andreopoulos B."/>
            <person name="Baker S."/>
            <person name="Barry K."/>
            <person name="Bills G."/>
            <person name="Bluhm B."/>
            <person name="Cannon C."/>
            <person name="Castanera R."/>
            <person name="Culley D."/>
            <person name="Daum C."/>
            <person name="Ezra D."/>
            <person name="Gonzalez J."/>
            <person name="Henrissat B."/>
            <person name="Kuo A."/>
            <person name="Liang C."/>
            <person name="Lipzen A."/>
            <person name="Lutzoni F."/>
            <person name="Magnuson J."/>
            <person name="Mondo S."/>
            <person name="Nolan M."/>
            <person name="Ohm R."/>
            <person name="Pangilinan J."/>
            <person name="Park H.-J."/>
            <person name="Ramirez L."/>
            <person name="Alfaro M."/>
            <person name="Sun H."/>
            <person name="Tritt A."/>
            <person name="Yoshinaga Y."/>
            <person name="Zwiers L.-H."/>
            <person name="Turgeon B."/>
            <person name="Goodwin S."/>
            <person name="Spatafora J."/>
            <person name="Crous P."/>
            <person name="Grigoriev I."/>
        </authorList>
    </citation>
    <scope>NUCLEOTIDE SEQUENCE</scope>
    <source>
        <strain evidence="1">CBS 122681</strain>
    </source>
</reference>
<dbReference type="PANTHER" id="PTHR14187">
    <property type="entry name" value="ALPHA KINASE/ELONGATION FACTOR 2 KINASE"/>
    <property type="match status" value="1"/>
</dbReference>
<sequence>MVREIQRRLVIGVDYGTTYTDVSFATPLGDTCSLDEIDVNSEWDPGMSNEPKVPSVISYPEQEWGDKVGANSIVMVHTKLELDVGEVDDELDLLLQTLDGMKDLSFRHLRATEMMGGRPAYTQKSSEEIVTDYLSKILQCIIPQIDAKISQELRHIIPTDIVITVPTKWSYRAMNSTYRASTKAGFNHHYFPMLKEVIFVTESEAAAIYTTRYLKNRQGTEFLRMNEPFILCDAGGGTVDVVSYKVTQLSPTLQIEQICKPTGRKCGSVFINLAFKKWLRMLIGEQNYRELDPELGETKISSHSAEGPAMRELMRDFNARKEIFHSHYGEDIRIDLPAPKDNLTLPGKVNAGQIRISSRQMEVFFDGCVGQIINLLREHKEAIQKSGTGVRLRNVILVGGFGESKYLQEQITEHLGLTDINLRQPDTSWTAVVQGAVVCGIEKNRSENLIRANYCRHHYGILSKQIFSAAYHTEADRLRYDKSGIGLADGQLLWFFTKGDLIASNSPLSVTETISLHFSTSEPKKKALQFFRYSEDDRPTRFKEAQNGSYSSQSTHGYTSLLTLAIELDAVCTLEVDLSDFPDSAFTLGQRPGMIQVEVAVKMRLVGDSLSASVASKSGRWLNKPRILCQQSNIPY</sequence>
<dbReference type="SUPFAM" id="SSF53067">
    <property type="entry name" value="Actin-like ATPase domain"/>
    <property type="match status" value="2"/>
</dbReference>
<dbReference type="EMBL" id="MU004313">
    <property type="protein sequence ID" value="KAF2658712.1"/>
    <property type="molecule type" value="Genomic_DNA"/>
</dbReference>
<dbReference type="Gene3D" id="3.30.420.40">
    <property type="match status" value="2"/>
</dbReference>
<name>A0A6A6TG52_9PLEO</name>
<gene>
    <name evidence="1" type="ORF">K491DRAFT_755999</name>
</gene>
<dbReference type="InterPro" id="IPR043129">
    <property type="entry name" value="ATPase_NBD"/>
</dbReference>
<proteinExistence type="predicted"/>
<dbReference type="OrthoDB" id="2963168at2759"/>
<evidence type="ECO:0008006" key="3">
    <source>
        <dbReference type="Google" id="ProtNLM"/>
    </source>
</evidence>
<keyword evidence="2" id="KW-1185">Reference proteome</keyword>
<dbReference type="CDD" id="cd10170">
    <property type="entry name" value="ASKHA_NBD_HSP70"/>
    <property type="match status" value="1"/>
</dbReference>